<proteinExistence type="inferred from homology"/>
<name>D8LXF1_BLAHO</name>
<dbReference type="GO" id="GO:0005049">
    <property type="term" value="F:nuclear export signal receptor activity"/>
    <property type="evidence" value="ECO:0007669"/>
    <property type="project" value="InterPro"/>
</dbReference>
<feature type="domain" description="Exportin-7/Ran-binding protein 17 TPR repeats" evidence="8">
    <location>
        <begin position="1"/>
        <end position="76"/>
    </location>
</feature>
<dbReference type="OMA" id="NIVSQCA"/>
<dbReference type="InParanoid" id="D8LXF1"/>
<comment type="subcellular location">
    <subcellularLocation>
        <location evidence="2">Cytoplasm</location>
    </subcellularLocation>
    <subcellularLocation>
        <location evidence="1">Nucleus</location>
    </subcellularLocation>
</comment>
<dbReference type="GeneID" id="24923126"/>
<dbReference type="OrthoDB" id="244158at2759"/>
<dbReference type="AlphaFoldDB" id="D8LXF1"/>
<gene>
    <name evidence="9" type="ORF">GSBLH_T00007002001</name>
</gene>
<keyword evidence="10" id="KW-1185">Reference proteome</keyword>
<dbReference type="GO" id="GO:0005643">
    <property type="term" value="C:nuclear pore"/>
    <property type="evidence" value="ECO:0007669"/>
    <property type="project" value="TreeGrafter"/>
</dbReference>
<protein>
    <recommendedName>
        <fullName evidence="8">Exportin-7/Ran-binding protein 17 TPR repeats domain-containing protein</fullName>
    </recommendedName>
</protein>
<evidence type="ECO:0000259" key="8">
    <source>
        <dbReference type="Pfam" id="PF25795"/>
    </source>
</evidence>
<evidence type="ECO:0000313" key="10">
    <source>
        <dbReference type="Proteomes" id="UP000008312"/>
    </source>
</evidence>
<dbReference type="Proteomes" id="UP000008312">
    <property type="component" value="Unassembled WGS sequence"/>
</dbReference>
<dbReference type="InterPro" id="IPR057947">
    <property type="entry name" value="TPR_XPO7/RBP17"/>
</dbReference>
<keyword evidence="7" id="KW-0539">Nucleus</keyword>
<keyword evidence="4" id="KW-0813">Transport</keyword>
<comment type="similarity">
    <text evidence="3">Belongs to the exportin family.</text>
</comment>
<evidence type="ECO:0000256" key="4">
    <source>
        <dbReference type="ARBA" id="ARBA00022448"/>
    </source>
</evidence>
<dbReference type="GO" id="GO:0005737">
    <property type="term" value="C:cytoplasm"/>
    <property type="evidence" value="ECO:0007669"/>
    <property type="project" value="UniProtKB-SubCell"/>
</dbReference>
<evidence type="ECO:0000256" key="5">
    <source>
        <dbReference type="ARBA" id="ARBA00022490"/>
    </source>
</evidence>
<accession>D8LXF1</accession>
<keyword evidence="5" id="KW-0963">Cytoplasm</keyword>
<sequence>MGLGDFTAIMNKIVEKVCSNLRYWGDTDCVIEVSLRLFLELSRGYQGCRMLLGLESVEFLLQNHTEETFKFLGSPRLLSMRNQYYASLTRLVLMDNVPGRLEMFLAPFLSMLQLLQQQQDFAQGNVTVFRGEPIQLVKLFKDLRGVSDSCTDSRSYGILFETFQNQGKFWSRSELLFAVMQKTVSAFHGNDEVCNAMLRCLVSFVSNDDSRVDSGSTSTNGITLFKKTAVILCEYIQLLMASYQDFSLAPDGVFTCARLVLQALNKMLREGKRRSMLAGKYVPFGVFVLYNDNCLQQTLEACMTIVLRMPFFQMEKRQKLEKAAFTFIDILFTNHIETLSRMAPEGFINLMRFVVIGLDAYDEETMGKCADCIDQLATYYYLNRTRETPTMLRLNQIVSENASLWNDLFEKIMNSLLFNKTSSDILSRPIHSILLVDINVAENYYRVIASRQPNDVIMKLKNSMITLTQNMDKTLEPILRDQFCEKCKDFKNEVLSYLVLWRVCANKQINK</sequence>
<evidence type="ECO:0000256" key="1">
    <source>
        <dbReference type="ARBA" id="ARBA00004123"/>
    </source>
</evidence>
<keyword evidence="6" id="KW-0653">Protein transport</keyword>
<organism evidence="9">
    <name type="scientific">Blastocystis hominis</name>
    <dbReference type="NCBI Taxonomy" id="12968"/>
    <lineage>
        <taxon>Eukaryota</taxon>
        <taxon>Sar</taxon>
        <taxon>Stramenopiles</taxon>
        <taxon>Bigyra</taxon>
        <taxon>Opalozoa</taxon>
        <taxon>Opalinata</taxon>
        <taxon>Blastocystidae</taxon>
        <taxon>Blastocystis</taxon>
    </lineage>
</organism>
<dbReference type="Pfam" id="PF25795">
    <property type="entry name" value="TPR_XPO7"/>
    <property type="match status" value="1"/>
</dbReference>
<dbReference type="GO" id="GO:0006611">
    <property type="term" value="P:protein export from nucleus"/>
    <property type="evidence" value="ECO:0007669"/>
    <property type="project" value="TreeGrafter"/>
</dbReference>
<reference evidence="9" key="1">
    <citation type="submission" date="2010-02" db="EMBL/GenBank/DDBJ databases">
        <title>Sequencing and annotation of the Blastocystis hominis genome.</title>
        <authorList>
            <person name="Wincker P."/>
        </authorList>
    </citation>
    <scope>NUCLEOTIDE SEQUENCE</scope>
    <source>
        <strain evidence="9">Singapore isolate B</strain>
    </source>
</reference>
<dbReference type="PANTHER" id="PTHR12596">
    <property type="entry name" value="EXPORTIN 4,7-RELATED"/>
    <property type="match status" value="1"/>
</dbReference>
<dbReference type="InterPro" id="IPR044189">
    <property type="entry name" value="XPO4/7-like"/>
</dbReference>
<evidence type="ECO:0000256" key="2">
    <source>
        <dbReference type="ARBA" id="ARBA00004496"/>
    </source>
</evidence>
<dbReference type="RefSeq" id="XP_012894994.1">
    <property type="nucleotide sequence ID" value="XM_013039540.1"/>
</dbReference>
<evidence type="ECO:0000313" key="9">
    <source>
        <dbReference type="EMBL" id="CBK20946.2"/>
    </source>
</evidence>
<dbReference type="PANTHER" id="PTHR12596:SF2">
    <property type="entry name" value="EXPORTIN-7 ISOFORM X1"/>
    <property type="match status" value="1"/>
</dbReference>
<evidence type="ECO:0000256" key="6">
    <source>
        <dbReference type="ARBA" id="ARBA00022927"/>
    </source>
</evidence>
<evidence type="ECO:0000256" key="7">
    <source>
        <dbReference type="ARBA" id="ARBA00023242"/>
    </source>
</evidence>
<evidence type="ECO:0000256" key="3">
    <source>
        <dbReference type="ARBA" id="ARBA00009466"/>
    </source>
</evidence>
<dbReference type="EMBL" id="FN668639">
    <property type="protein sequence ID" value="CBK20946.2"/>
    <property type="molecule type" value="Genomic_DNA"/>
</dbReference>